<protein>
    <submittedName>
        <fullName evidence="1">Uncharacterized protein</fullName>
    </submittedName>
</protein>
<dbReference type="AlphaFoldDB" id="A0A0A0L943"/>
<keyword evidence="2" id="KW-1185">Reference proteome</keyword>
<reference evidence="1 2" key="3">
    <citation type="journal article" date="2010" name="BMC Genomics">
        <title>Transcriptome sequencing and comparative analysis of cucumber flowers with different sex types.</title>
        <authorList>
            <person name="Guo S."/>
            <person name="Zheng Y."/>
            <person name="Joung J.G."/>
            <person name="Liu S."/>
            <person name="Zhang Z."/>
            <person name="Crasta O.R."/>
            <person name="Sobral B.W."/>
            <person name="Xu Y."/>
            <person name="Huang S."/>
            <person name="Fei Z."/>
        </authorList>
    </citation>
    <scope>NUCLEOTIDE SEQUENCE [LARGE SCALE GENOMIC DNA]</scope>
    <source>
        <strain evidence="2">cv. 9930</strain>
    </source>
</reference>
<gene>
    <name evidence="1" type="ORF">Csa_3G126800</name>
</gene>
<reference evidence="1 2" key="1">
    <citation type="journal article" date="2009" name="Nat. Genet.">
        <title>The genome of the cucumber, Cucumis sativus L.</title>
        <authorList>
            <person name="Huang S."/>
            <person name="Li R."/>
            <person name="Zhang Z."/>
            <person name="Li L."/>
            <person name="Gu X."/>
            <person name="Fan W."/>
            <person name="Lucas W.J."/>
            <person name="Wang X."/>
            <person name="Xie B."/>
            <person name="Ni P."/>
            <person name="Ren Y."/>
            <person name="Zhu H."/>
            <person name="Li J."/>
            <person name="Lin K."/>
            <person name="Jin W."/>
            <person name="Fei Z."/>
            <person name="Li G."/>
            <person name="Staub J."/>
            <person name="Kilian A."/>
            <person name="van der Vossen E.A."/>
            <person name="Wu Y."/>
            <person name="Guo J."/>
            <person name="He J."/>
            <person name="Jia Z."/>
            <person name="Ren Y."/>
            <person name="Tian G."/>
            <person name="Lu Y."/>
            <person name="Ruan J."/>
            <person name="Qian W."/>
            <person name="Wang M."/>
            <person name="Huang Q."/>
            <person name="Li B."/>
            <person name="Xuan Z."/>
            <person name="Cao J."/>
            <person name="Asan"/>
            <person name="Wu Z."/>
            <person name="Zhang J."/>
            <person name="Cai Q."/>
            <person name="Bai Y."/>
            <person name="Zhao B."/>
            <person name="Han Y."/>
            <person name="Li Y."/>
            <person name="Li X."/>
            <person name="Wang S."/>
            <person name="Shi Q."/>
            <person name="Liu S."/>
            <person name="Cho W.K."/>
            <person name="Kim J.Y."/>
            <person name="Xu Y."/>
            <person name="Heller-Uszynska K."/>
            <person name="Miao H."/>
            <person name="Cheng Z."/>
            <person name="Zhang S."/>
            <person name="Wu J."/>
            <person name="Yang Y."/>
            <person name="Kang H."/>
            <person name="Li M."/>
            <person name="Liang H."/>
            <person name="Ren X."/>
            <person name="Shi Z."/>
            <person name="Wen M."/>
            <person name="Jian M."/>
            <person name="Yang H."/>
            <person name="Zhang G."/>
            <person name="Yang Z."/>
            <person name="Chen R."/>
            <person name="Liu S."/>
            <person name="Li J."/>
            <person name="Ma L."/>
            <person name="Liu H."/>
            <person name="Zhou Y."/>
            <person name="Zhao J."/>
            <person name="Fang X."/>
            <person name="Li G."/>
            <person name="Fang L."/>
            <person name="Li Y."/>
            <person name="Liu D."/>
            <person name="Zheng H."/>
            <person name="Zhang Y."/>
            <person name="Qin N."/>
            <person name="Li Z."/>
            <person name="Yang G."/>
            <person name="Yang S."/>
            <person name="Bolund L."/>
            <person name="Kristiansen K."/>
            <person name="Zheng H."/>
            <person name="Li S."/>
            <person name="Zhang X."/>
            <person name="Yang H."/>
            <person name="Wang J."/>
            <person name="Sun R."/>
            <person name="Zhang B."/>
            <person name="Jiang S."/>
            <person name="Wang J."/>
            <person name="Du Y."/>
            <person name="Li S."/>
        </authorList>
    </citation>
    <scope>NUCLEOTIDE SEQUENCE [LARGE SCALE GENOMIC DNA]</scope>
    <source>
        <strain evidence="2">cv. 9930</strain>
    </source>
</reference>
<name>A0A0A0L943_CUCSA</name>
<dbReference type="Proteomes" id="UP000029981">
    <property type="component" value="Chromosome 3"/>
</dbReference>
<evidence type="ECO:0000313" key="2">
    <source>
        <dbReference type="Proteomes" id="UP000029981"/>
    </source>
</evidence>
<accession>A0A0A0L943</accession>
<dbReference type="EMBL" id="CM002924">
    <property type="protein sequence ID" value="KGN56616.1"/>
    <property type="molecule type" value="Genomic_DNA"/>
</dbReference>
<reference evidence="1 2" key="4">
    <citation type="journal article" date="2011" name="BMC Genomics">
        <title>RNA-Seq improves annotation of protein-coding genes in the cucumber genome.</title>
        <authorList>
            <person name="Li Z."/>
            <person name="Zhang Z."/>
            <person name="Yan P."/>
            <person name="Huang S."/>
            <person name="Fei Z."/>
            <person name="Lin K."/>
        </authorList>
    </citation>
    <scope>NUCLEOTIDE SEQUENCE [LARGE SCALE GENOMIC DNA]</scope>
    <source>
        <strain evidence="2">cv. 9930</strain>
    </source>
</reference>
<reference evidence="1 2" key="2">
    <citation type="journal article" date="2009" name="PLoS ONE">
        <title>An integrated genetic and cytogenetic map of the cucumber genome.</title>
        <authorList>
            <person name="Ren Y."/>
            <person name="Zhang Z."/>
            <person name="Liu J."/>
            <person name="Staub J.E."/>
            <person name="Han Y."/>
            <person name="Cheng Z."/>
            <person name="Li X."/>
            <person name="Lu J."/>
            <person name="Miao H."/>
            <person name="Kang H."/>
            <person name="Xie B."/>
            <person name="Gu X."/>
            <person name="Wang X."/>
            <person name="Du Y."/>
            <person name="Jin W."/>
            <person name="Huang S."/>
        </authorList>
    </citation>
    <scope>NUCLEOTIDE SEQUENCE [LARGE SCALE GENOMIC DNA]</scope>
    <source>
        <strain evidence="2">cv. 9930</strain>
    </source>
</reference>
<sequence length="50" mass="5610">MKVPSSSLSTWLIKGQNRWIFTDGDGGRSTTVQNFDFDLQLARGAFMCLL</sequence>
<evidence type="ECO:0000313" key="1">
    <source>
        <dbReference type="EMBL" id="KGN56616.1"/>
    </source>
</evidence>
<dbReference type="Gramene" id="KGN56616">
    <property type="protein sequence ID" value="KGN56616"/>
    <property type="gene ID" value="Csa_3G126800"/>
</dbReference>
<proteinExistence type="predicted"/>
<organism evidence="1 2">
    <name type="scientific">Cucumis sativus</name>
    <name type="common">Cucumber</name>
    <dbReference type="NCBI Taxonomy" id="3659"/>
    <lineage>
        <taxon>Eukaryota</taxon>
        <taxon>Viridiplantae</taxon>
        <taxon>Streptophyta</taxon>
        <taxon>Embryophyta</taxon>
        <taxon>Tracheophyta</taxon>
        <taxon>Spermatophyta</taxon>
        <taxon>Magnoliopsida</taxon>
        <taxon>eudicotyledons</taxon>
        <taxon>Gunneridae</taxon>
        <taxon>Pentapetalae</taxon>
        <taxon>rosids</taxon>
        <taxon>fabids</taxon>
        <taxon>Cucurbitales</taxon>
        <taxon>Cucurbitaceae</taxon>
        <taxon>Benincaseae</taxon>
        <taxon>Cucumis</taxon>
    </lineage>
</organism>